<evidence type="ECO:0000256" key="4">
    <source>
        <dbReference type="ARBA" id="ARBA00022729"/>
    </source>
</evidence>
<keyword evidence="3" id="KW-0964">Secreted</keyword>
<proteinExistence type="inferred from homology"/>
<dbReference type="Proteomes" id="UP001642487">
    <property type="component" value="Chromosome 1"/>
</dbReference>
<comment type="similarity">
    <text evidence="2">Belongs to the CLV3/ESR signal peptide family.</text>
</comment>
<keyword evidence="7" id="KW-0379">Hydroxylation</keyword>
<dbReference type="PANTHER" id="PTHR36016:SF9">
    <property type="entry name" value="PROTEIN, PUTATIVE-RELATED"/>
    <property type="match status" value="1"/>
</dbReference>
<feature type="chain" id="PRO_5045076689" evidence="9">
    <location>
        <begin position="29"/>
        <end position="132"/>
    </location>
</feature>
<dbReference type="EMBL" id="OZ021735">
    <property type="protein sequence ID" value="CAK9309561.1"/>
    <property type="molecule type" value="Genomic_DNA"/>
</dbReference>
<keyword evidence="6" id="KW-0325">Glycoprotein</keyword>
<dbReference type="PROSITE" id="PS51257">
    <property type="entry name" value="PROKAR_LIPOPROTEIN"/>
    <property type="match status" value="1"/>
</dbReference>
<feature type="region of interest" description="Disordered" evidence="8">
    <location>
        <begin position="65"/>
        <end position="90"/>
    </location>
</feature>
<evidence type="ECO:0000256" key="1">
    <source>
        <dbReference type="ARBA" id="ARBA00004239"/>
    </source>
</evidence>
<evidence type="ECO:0000256" key="7">
    <source>
        <dbReference type="ARBA" id="ARBA00023278"/>
    </source>
</evidence>
<evidence type="ECO:0000256" key="2">
    <source>
        <dbReference type="ARBA" id="ARBA00005416"/>
    </source>
</evidence>
<evidence type="ECO:0000256" key="5">
    <source>
        <dbReference type="ARBA" id="ARBA00022782"/>
    </source>
</evidence>
<evidence type="ECO:0000313" key="11">
    <source>
        <dbReference type="Proteomes" id="UP001642487"/>
    </source>
</evidence>
<dbReference type="InterPro" id="IPR039617">
    <property type="entry name" value="CLAVATA3-CLE"/>
</dbReference>
<evidence type="ECO:0000256" key="3">
    <source>
        <dbReference type="ARBA" id="ARBA00022525"/>
    </source>
</evidence>
<comment type="subcellular location">
    <subcellularLocation>
        <location evidence="1">Secreted</location>
        <location evidence="1">Extracellular space</location>
    </subcellularLocation>
</comment>
<organism evidence="10 11">
    <name type="scientific">Citrullus colocynthis</name>
    <name type="common">colocynth</name>
    <dbReference type="NCBI Taxonomy" id="252529"/>
    <lineage>
        <taxon>Eukaryota</taxon>
        <taxon>Viridiplantae</taxon>
        <taxon>Streptophyta</taxon>
        <taxon>Embryophyta</taxon>
        <taxon>Tracheophyta</taxon>
        <taxon>Spermatophyta</taxon>
        <taxon>Magnoliopsida</taxon>
        <taxon>eudicotyledons</taxon>
        <taxon>Gunneridae</taxon>
        <taxon>Pentapetalae</taxon>
        <taxon>rosids</taxon>
        <taxon>fabids</taxon>
        <taxon>Cucurbitales</taxon>
        <taxon>Cucurbitaceae</taxon>
        <taxon>Benincaseae</taxon>
        <taxon>Citrullus</taxon>
    </lineage>
</organism>
<keyword evidence="5" id="KW-0221">Differentiation</keyword>
<evidence type="ECO:0000256" key="9">
    <source>
        <dbReference type="SAM" id="SignalP"/>
    </source>
</evidence>
<evidence type="ECO:0000256" key="8">
    <source>
        <dbReference type="SAM" id="MobiDB-lite"/>
    </source>
</evidence>
<sequence>MAPNTKLAPLMAVLFMVMLVAAAVGCHASPPWTEEKKAESRSSSSIMIMRKFGYSKRQMEHLRKLSSSSTARYIPGGPDSQHHSHPPRFSTATFMRFSPAANRRFRSLKAKSSSFSPFAPPFAAVDGFPVGR</sequence>
<reference evidence="10 11" key="1">
    <citation type="submission" date="2024-03" db="EMBL/GenBank/DDBJ databases">
        <authorList>
            <person name="Gkanogiannis A."/>
            <person name="Becerra Lopez-Lavalle L."/>
        </authorList>
    </citation>
    <scope>NUCLEOTIDE SEQUENCE [LARGE SCALE GENOMIC DNA]</scope>
</reference>
<name>A0ABP0XRI9_9ROSI</name>
<protein>
    <submittedName>
        <fullName evidence="10">Uncharacterized protein</fullName>
    </submittedName>
</protein>
<evidence type="ECO:0000256" key="6">
    <source>
        <dbReference type="ARBA" id="ARBA00023180"/>
    </source>
</evidence>
<keyword evidence="4 9" id="KW-0732">Signal</keyword>
<dbReference type="PANTHER" id="PTHR36016">
    <property type="entry name" value="CLAVATA3/ESR (CLE)-RELATED PROTEIN 7"/>
    <property type="match status" value="1"/>
</dbReference>
<accession>A0ABP0XRI9</accession>
<gene>
    <name evidence="10" type="ORF">CITCOLO1_LOCUS1144</name>
</gene>
<feature type="signal peptide" evidence="9">
    <location>
        <begin position="1"/>
        <end position="28"/>
    </location>
</feature>
<evidence type="ECO:0000313" key="10">
    <source>
        <dbReference type="EMBL" id="CAK9309561.1"/>
    </source>
</evidence>
<keyword evidence="11" id="KW-1185">Reference proteome</keyword>